<dbReference type="EMBL" id="CWKI01000009">
    <property type="protein sequence ID" value="CTR09018.1"/>
    <property type="molecule type" value="Genomic_DNA"/>
</dbReference>
<evidence type="ECO:0000313" key="3">
    <source>
        <dbReference type="Proteomes" id="UP000199069"/>
    </source>
</evidence>
<dbReference type="AlphaFoldDB" id="A0A0K3CJ94"/>
<feature type="transmembrane region" description="Helical" evidence="1">
    <location>
        <begin position="73"/>
        <end position="95"/>
    </location>
</feature>
<keyword evidence="3" id="KW-1185">Reference proteome</keyword>
<keyword evidence="1" id="KW-1133">Transmembrane helix</keyword>
<dbReference type="STRING" id="5286.A0A0K3CJ94"/>
<organism evidence="2 3">
    <name type="scientific">Rhodotorula toruloides</name>
    <name type="common">Yeast</name>
    <name type="synonym">Rhodosporidium toruloides</name>
    <dbReference type="NCBI Taxonomy" id="5286"/>
    <lineage>
        <taxon>Eukaryota</taxon>
        <taxon>Fungi</taxon>
        <taxon>Dikarya</taxon>
        <taxon>Basidiomycota</taxon>
        <taxon>Pucciniomycotina</taxon>
        <taxon>Microbotryomycetes</taxon>
        <taxon>Sporidiobolales</taxon>
        <taxon>Sporidiobolaceae</taxon>
        <taxon>Rhodotorula</taxon>
    </lineage>
</organism>
<feature type="non-terminal residue" evidence="2">
    <location>
        <position position="1"/>
    </location>
</feature>
<evidence type="ECO:0000256" key="1">
    <source>
        <dbReference type="SAM" id="Phobius"/>
    </source>
</evidence>
<feature type="transmembrane region" description="Helical" evidence="1">
    <location>
        <begin position="6"/>
        <end position="23"/>
    </location>
</feature>
<feature type="transmembrane region" description="Helical" evidence="1">
    <location>
        <begin position="35"/>
        <end position="53"/>
    </location>
</feature>
<evidence type="ECO:0000313" key="2">
    <source>
        <dbReference type="EMBL" id="CTR09018.1"/>
    </source>
</evidence>
<protein>
    <submittedName>
        <fullName evidence="2">FGENESH: predicted gene_9.225 protein</fullName>
    </submittedName>
</protein>
<sequence>QGLVVGPLTLVAVGLAIWAVSLKGGSDEAIYAHKAVGFGIAAGVVLQDLLGMWTHLSHAPARHGRPPPRALKAWLHMLLGVTLIIAGFVQVNLGLERYGITDGAIRWAYFGTQRARRRSHK</sequence>
<dbReference type="Gene3D" id="1.20.120.1770">
    <property type="match status" value="1"/>
</dbReference>
<gene>
    <name evidence="2" type="primary">FGENESH: predicted gene_9.225</name>
    <name evidence="2" type="ORF">BN2166_0048790</name>
</gene>
<proteinExistence type="predicted"/>
<keyword evidence="1" id="KW-0472">Membrane</keyword>
<accession>A0A0K3CJ94</accession>
<dbReference type="Proteomes" id="UP000199069">
    <property type="component" value="Unassembled WGS sequence"/>
</dbReference>
<keyword evidence="1" id="KW-0812">Transmembrane</keyword>
<feature type="non-terminal residue" evidence="2">
    <location>
        <position position="121"/>
    </location>
</feature>
<reference evidence="2 3" key="1">
    <citation type="submission" date="2015-07" db="EMBL/GenBank/DDBJ databases">
        <authorList>
            <person name="Cajimat M.N.B."/>
            <person name="Milazzo M.L."/>
            <person name="Fulhorst C.F."/>
        </authorList>
    </citation>
    <scope>NUCLEOTIDE SEQUENCE [LARGE SCALE GENOMIC DNA]</scope>
    <source>
        <strain evidence="2">Single colony</strain>
    </source>
</reference>
<name>A0A0K3CJ94_RHOTO</name>